<proteinExistence type="predicted"/>
<dbReference type="SUPFAM" id="SSF51445">
    <property type="entry name" value="(Trans)glycosidases"/>
    <property type="match status" value="1"/>
</dbReference>
<evidence type="ECO:0000256" key="1">
    <source>
        <dbReference type="SAM" id="MobiDB-lite"/>
    </source>
</evidence>
<feature type="region of interest" description="Disordered" evidence="1">
    <location>
        <begin position="114"/>
        <end position="201"/>
    </location>
</feature>
<accession>A0A914DB11</accession>
<dbReference type="AlphaFoldDB" id="A0A914DB11"/>
<keyword evidence="2" id="KW-1185">Reference proteome</keyword>
<name>A0A914DB11_9BILA</name>
<sequence length="201" mass="22485">MGTEFTVSSAGNQLEMWQAETFDADLFDKELALGQKLGMTSMRIFLHDLAYSLDPTGFKNRMNITLGILDKYGMKPMWVMLAWGPIDNPTAGKQPKPLPAKCNSDELISLRTNTEPQARSLDSSPAPSSQDRLSTSHPKSRFSNRSNKIKDRSLNLQVDPQFPLHTFRTDLELPGRGRYPSTKTSRSPISEPFQKPTPSPT</sequence>
<reference evidence="3" key="1">
    <citation type="submission" date="2022-11" db="UniProtKB">
        <authorList>
            <consortium name="WormBaseParasite"/>
        </authorList>
    </citation>
    <scope>IDENTIFICATION</scope>
</reference>
<dbReference type="Proteomes" id="UP000887540">
    <property type="component" value="Unplaced"/>
</dbReference>
<feature type="compositionally biased region" description="Polar residues" evidence="1">
    <location>
        <begin position="114"/>
        <end position="146"/>
    </location>
</feature>
<protein>
    <submittedName>
        <fullName evidence="3">Uncharacterized protein</fullName>
    </submittedName>
</protein>
<organism evidence="2 3">
    <name type="scientific">Acrobeloides nanus</name>
    <dbReference type="NCBI Taxonomy" id="290746"/>
    <lineage>
        <taxon>Eukaryota</taxon>
        <taxon>Metazoa</taxon>
        <taxon>Ecdysozoa</taxon>
        <taxon>Nematoda</taxon>
        <taxon>Chromadorea</taxon>
        <taxon>Rhabditida</taxon>
        <taxon>Tylenchina</taxon>
        <taxon>Cephalobomorpha</taxon>
        <taxon>Cephaloboidea</taxon>
        <taxon>Cephalobidae</taxon>
        <taxon>Acrobeloides</taxon>
    </lineage>
</organism>
<evidence type="ECO:0000313" key="2">
    <source>
        <dbReference type="Proteomes" id="UP000887540"/>
    </source>
</evidence>
<dbReference type="InterPro" id="IPR017853">
    <property type="entry name" value="GH"/>
</dbReference>
<evidence type="ECO:0000313" key="3">
    <source>
        <dbReference type="WBParaSite" id="ACRNAN_scaffold21.g28847.t1"/>
    </source>
</evidence>
<dbReference type="WBParaSite" id="ACRNAN_scaffold21.g28847.t1">
    <property type="protein sequence ID" value="ACRNAN_scaffold21.g28847.t1"/>
    <property type="gene ID" value="ACRNAN_scaffold21.g28847"/>
</dbReference>